<feature type="signal peptide" evidence="1">
    <location>
        <begin position="1"/>
        <end position="28"/>
    </location>
</feature>
<keyword evidence="2" id="KW-0614">Plasmid</keyword>
<dbReference type="EMBL" id="JAKVIN010000011">
    <property type="protein sequence ID" value="MCJ8151760.1"/>
    <property type="molecule type" value="Genomic_DNA"/>
</dbReference>
<accession>A0ABT0CT29</accession>
<proteinExistence type="predicted"/>
<organism evidence="2 3">
    <name type="scientific">Shinella sedimenti</name>
    <dbReference type="NCBI Taxonomy" id="2919913"/>
    <lineage>
        <taxon>Bacteria</taxon>
        <taxon>Pseudomonadati</taxon>
        <taxon>Pseudomonadota</taxon>
        <taxon>Alphaproteobacteria</taxon>
        <taxon>Hyphomicrobiales</taxon>
        <taxon>Rhizobiaceae</taxon>
        <taxon>Shinella</taxon>
    </lineage>
</organism>
<comment type="caution">
    <text evidence="2">The sequence shown here is derived from an EMBL/GenBank/DDBJ whole genome shotgun (WGS) entry which is preliminary data.</text>
</comment>
<geneLocation type="plasmid" evidence="2">
    <name>unnamed</name>
</geneLocation>
<evidence type="ECO:0000313" key="2">
    <source>
        <dbReference type="EMBL" id="MCJ8151760.1"/>
    </source>
</evidence>
<name>A0ABT0CT29_9HYPH</name>
<keyword evidence="1" id="KW-0732">Signal</keyword>
<gene>
    <name evidence="2" type="ORF">MKI86_21695</name>
</gene>
<protein>
    <submittedName>
        <fullName evidence="2">Uncharacterized protein</fullName>
    </submittedName>
</protein>
<keyword evidence="3" id="KW-1185">Reference proteome</keyword>
<evidence type="ECO:0000313" key="3">
    <source>
        <dbReference type="Proteomes" id="UP001201844"/>
    </source>
</evidence>
<dbReference type="RefSeq" id="WP_241605248.1">
    <property type="nucleotide sequence ID" value="NZ_JAKVIN010000011.1"/>
</dbReference>
<evidence type="ECO:0000256" key="1">
    <source>
        <dbReference type="SAM" id="SignalP"/>
    </source>
</evidence>
<sequence length="244" mass="27257">MHLNRRKTFENLAAASLFLSAFTLSASAECLRYGPQHALDGVLSLEAVIRAESEAPIEYPVLTLYAPICAFPDPVEIENGALSNIARVQVIPPLEQNFMPLVGQHVTVRGTVFAAISRQHVLPMVIDAKDIKAISPATEAFRAFWSEFHQATLEKRCEQIAAMAALPLAVYGSLDTDPVQALSAIELMKLCGAISDDQDHAIRRMGKQLPVDWRSAPPFDDHARLGQFEFRYIDDTWRWTSYYR</sequence>
<reference evidence="2 3" key="1">
    <citation type="submission" date="2022-02" db="EMBL/GenBank/DDBJ databases">
        <title>Shinella B3.7 sp. nov., isolated from Sediment (Zhairuo Island).</title>
        <authorList>
            <person name="Chen G."/>
        </authorList>
    </citation>
    <scope>NUCLEOTIDE SEQUENCE [LARGE SCALE GENOMIC DNA]</scope>
    <source>
        <strain evidence="2 3">B3.7</strain>
        <plasmid evidence="2">unnamed</plasmid>
    </source>
</reference>
<dbReference type="Proteomes" id="UP001201844">
    <property type="component" value="Unassembled WGS sequence"/>
</dbReference>
<feature type="chain" id="PRO_5046310977" evidence="1">
    <location>
        <begin position="29"/>
        <end position="244"/>
    </location>
</feature>